<accession>A0ABN1W037</accession>
<gene>
    <name evidence="3" type="ORF">GCM10009676_04500</name>
</gene>
<name>A0ABN1W037_9PSEU</name>
<keyword evidence="2" id="KW-0812">Transmembrane</keyword>
<feature type="compositionally biased region" description="Polar residues" evidence="1">
    <location>
        <begin position="91"/>
        <end position="105"/>
    </location>
</feature>
<evidence type="ECO:0000313" key="4">
    <source>
        <dbReference type="Proteomes" id="UP001500653"/>
    </source>
</evidence>
<evidence type="ECO:0000256" key="1">
    <source>
        <dbReference type="SAM" id="MobiDB-lite"/>
    </source>
</evidence>
<evidence type="ECO:0000313" key="3">
    <source>
        <dbReference type="EMBL" id="GAA1225790.1"/>
    </source>
</evidence>
<dbReference type="Proteomes" id="UP001500653">
    <property type="component" value="Unassembled WGS sequence"/>
</dbReference>
<feature type="region of interest" description="Disordered" evidence="1">
    <location>
        <begin position="91"/>
        <end position="139"/>
    </location>
</feature>
<keyword evidence="2" id="KW-1133">Transmembrane helix</keyword>
<keyword evidence="2" id="KW-0472">Membrane</keyword>
<sequence length="139" mass="15240">MPTHRSRADTELLGHRGRSHRTLLEQNPGDLAPCTAVRTRRRYRCRDGTGRRRWRGATLLILVAVVFHNMIVSYFLAAGKGASPAVTGLTDTLQRTAPQQETHSSVGDAPSVGDTSLRYELRAPGLPSMRGTRGEDPGH</sequence>
<proteinExistence type="predicted"/>
<feature type="transmembrane region" description="Helical" evidence="2">
    <location>
        <begin position="56"/>
        <end position="77"/>
    </location>
</feature>
<evidence type="ECO:0000256" key="2">
    <source>
        <dbReference type="SAM" id="Phobius"/>
    </source>
</evidence>
<organism evidence="3 4">
    <name type="scientific">Prauserella halophila</name>
    <dbReference type="NCBI Taxonomy" id="185641"/>
    <lineage>
        <taxon>Bacteria</taxon>
        <taxon>Bacillati</taxon>
        <taxon>Actinomycetota</taxon>
        <taxon>Actinomycetes</taxon>
        <taxon>Pseudonocardiales</taxon>
        <taxon>Pseudonocardiaceae</taxon>
        <taxon>Prauserella</taxon>
    </lineage>
</organism>
<comment type="caution">
    <text evidence="3">The sequence shown here is derived from an EMBL/GenBank/DDBJ whole genome shotgun (WGS) entry which is preliminary data.</text>
</comment>
<dbReference type="EMBL" id="BAAALN010000002">
    <property type="protein sequence ID" value="GAA1225790.1"/>
    <property type="molecule type" value="Genomic_DNA"/>
</dbReference>
<keyword evidence="4" id="KW-1185">Reference proteome</keyword>
<protein>
    <submittedName>
        <fullName evidence="3">Uncharacterized protein</fullName>
    </submittedName>
</protein>
<reference evidence="3 4" key="1">
    <citation type="journal article" date="2019" name="Int. J. Syst. Evol. Microbiol.">
        <title>The Global Catalogue of Microorganisms (GCM) 10K type strain sequencing project: providing services to taxonomists for standard genome sequencing and annotation.</title>
        <authorList>
            <consortium name="The Broad Institute Genomics Platform"/>
            <consortium name="The Broad Institute Genome Sequencing Center for Infectious Disease"/>
            <person name="Wu L."/>
            <person name="Ma J."/>
        </authorList>
    </citation>
    <scope>NUCLEOTIDE SEQUENCE [LARGE SCALE GENOMIC DNA]</scope>
    <source>
        <strain evidence="3 4">JCM 13023</strain>
    </source>
</reference>